<sequence length="247" mass="26821">MDPERLGRIERDLSELRAVRAVRLMADGEQIQEVHIIALPGRDVKGIVRDVVTTLFAWHGIRLNHRKISVAVMGQHDMKKVKESDAVEVSTDQRLEYVSVNSLLQGSRVEAQVELSWGGGSLFGSQTGANTPESRLRLVGEAALDAVQQATREGHQWSLGDALKFRLGEGEAIAVKVLLLSGRRRSEMAGCALIGSYPDEAVVFAVLQATNRAGSQLLRPVWTEYDITATSEIDNGVAAGRESVGGP</sequence>
<dbReference type="Proteomes" id="UP000777784">
    <property type="component" value="Unassembled WGS sequence"/>
</dbReference>
<name>A0A948W6K8_UNCEI</name>
<protein>
    <submittedName>
        <fullName evidence="1">Uncharacterized protein</fullName>
    </submittedName>
</protein>
<dbReference type="AlphaFoldDB" id="A0A948W6K8"/>
<reference evidence="1" key="1">
    <citation type="submission" date="2021-05" db="EMBL/GenBank/DDBJ databases">
        <title>Energy efficiency and biological interactions define the core microbiome of deep oligotrophic groundwater.</title>
        <authorList>
            <person name="Mehrshad M."/>
            <person name="Lopez-Fernandez M."/>
            <person name="Bell E."/>
            <person name="Bernier-Latmani R."/>
            <person name="Bertilsson S."/>
            <person name="Dopson M."/>
        </authorList>
    </citation>
    <scope>NUCLEOTIDE SEQUENCE</scope>
    <source>
        <strain evidence="1">Modern_marine.mb.64</strain>
    </source>
</reference>
<accession>A0A948W6K8</accession>
<organism evidence="1 2">
    <name type="scientific">Eiseniibacteriota bacterium</name>
    <dbReference type="NCBI Taxonomy" id="2212470"/>
    <lineage>
        <taxon>Bacteria</taxon>
        <taxon>Candidatus Eiseniibacteriota</taxon>
    </lineage>
</organism>
<evidence type="ECO:0000313" key="1">
    <source>
        <dbReference type="EMBL" id="MBU2691240.1"/>
    </source>
</evidence>
<proteinExistence type="predicted"/>
<evidence type="ECO:0000313" key="2">
    <source>
        <dbReference type="Proteomes" id="UP000777784"/>
    </source>
</evidence>
<comment type="caution">
    <text evidence="1">The sequence shown here is derived from an EMBL/GenBank/DDBJ whole genome shotgun (WGS) entry which is preliminary data.</text>
</comment>
<gene>
    <name evidence="1" type="ORF">KJ970_09945</name>
</gene>
<dbReference type="EMBL" id="JAHJDP010000048">
    <property type="protein sequence ID" value="MBU2691240.1"/>
    <property type="molecule type" value="Genomic_DNA"/>
</dbReference>